<comment type="similarity">
    <text evidence="10">Belongs to the MurCDEF family. MurF subfamily.</text>
</comment>
<evidence type="ECO:0000256" key="10">
    <source>
        <dbReference type="HAMAP-Rule" id="MF_02019"/>
    </source>
</evidence>
<keyword evidence="5 10" id="KW-0067">ATP-binding</keyword>
<evidence type="ECO:0000313" key="15">
    <source>
        <dbReference type="EMBL" id="BCI63269.1"/>
    </source>
</evidence>
<dbReference type="InterPro" id="IPR013221">
    <property type="entry name" value="Mur_ligase_cen"/>
</dbReference>
<evidence type="ECO:0000256" key="2">
    <source>
        <dbReference type="ARBA" id="ARBA00022598"/>
    </source>
</evidence>
<dbReference type="InterPro" id="IPR000713">
    <property type="entry name" value="Mur_ligase_N"/>
</dbReference>
<comment type="catalytic activity">
    <reaction evidence="10 11">
        <text>D-alanyl-D-alanine + UDP-N-acetyl-alpha-D-muramoyl-L-alanyl-gamma-D-glutamyl-meso-2,6-diaminopimelate + ATP = UDP-N-acetyl-alpha-D-muramoyl-L-alanyl-gamma-D-glutamyl-meso-2,6-diaminopimeloyl-D-alanyl-D-alanine + ADP + phosphate + H(+)</text>
        <dbReference type="Rhea" id="RHEA:28374"/>
        <dbReference type="ChEBI" id="CHEBI:15378"/>
        <dbReference type="ChEBI" id="CHEBI:30616"/>
        <dbReference type="ChEBI" id="CHEBI:43474"/>
        <dbReference type="ChEBI" id="CHEBI:57822"/>
        <dbReference type="ChEBI" id="CHEBI:61386"/>
        <dbReference type="ChEBI" id="CHEBI:83905"/>
        <dbReference type="ChEBI" id="CHEBI:456216"/>
        <dbReference type="EC" id="6.3.2.10"/>
    </reaction>
</comment>
<dbReference type="SUPFAM" id="SSF53623">
    <property type="entry name" value="MurD-like peptide ligases, catalytic domain"/>
    <property type="match status" value="1"/>
</dbReference>
<evidence type="ECO:0000259" key="12">
    <source>
        <dbReference type="Pfam" id="PF01225"/>
    </source>
</evidence>
<dbReference type="InterPro" id="IPR051046">
    <property type="entry name" value="MurCDEF_CellWall_CoF430Synth"/>
</dbReference>
<evidence type="ECO:0000256" key="6">
    <source>
        <dbReference type="ARBA" id="ARBA00022960"/>
    </source>
</evidence>
<dbReference type="GO" id="GO:0071555">
    <property type="term" value="P:cell wall organization"/>
    <property type="evidence" value="ECO:0007669"/>
    <property type="project" value="UniProtKB-KW"/>
</dbReference>
<evidence type="ECO:0000256" key="3">
    <source>
        <dbReference type="ARBA" id="ARBA00022618"/>
    </source>
</evidence>
<dbReference type="KEGG" id="copr:Cop2CBH44_16220"/>
<organism evidence="15 16">
    <name type="scientific">Coprobacter secundus subsp. similis</name>
    <dbReference type="NCBI Taxonomy" id="2751153"/>
    <lineage>
        <taxon>Bacteria</taxon>
        <taxon>Pseudomonadati</taxon>
        <taxon>Bacteroidota</taxon>
        <taxon>Bacteroidia</taxon>
        <taxon>Bacteroidales</taxon>
        <taxon>Barnesiellaceae</taxon>
        <taxon>Coprobacter</taxon>
    </lineage>
</organism>
<keyword evidence="16" id="KW-1185">Reference proteome</keyword>
<sequence>MLIKTLYQIYKTHPTITTDSRKCTPGSIFFALKGENFNGNQFATQALKDGCSYAIVDEADYVTDDKRIILVDNCLSTLQALAHYHRKALGLPIIGITGTNGKTTTKELTAACLAQKFNVLATEGNLNNHIGVPLTLLKLTPSHEIAIIEMGASHPGDIKELVEIAEPNYGIITNVGKAHLQGFGSFEGVLQTKCEMYDFIRAHKGHIFIQHENLYLQPQSNGIEKTEYGISENLFISGRIIDCSPFLFFEMKHNNISTKIQTQLIGSYNLTNTLAAAAIAIYFGVKPDKIKEAIETYIPQNKRSQLQKTKYNTLIIDAYNANPTSMGAALDNFVQIKANHKAVILGNMGELGIESENEHRKIIGRLQKANFDKVLLSGNEFCKIDNNFECFSSTNNLIEELKKKPLKGYTILIKGSRSTQLERCIEWL</sequence>
<dbReference type="Pfam" id="PF02875">
    <property type="entry name" value="Mur_ligase_C"/>
    <property type="match status" value="1"/>
</dbReference>
<dbReference type="GO" id="GO:0005737">
    <property type="term" value="C:cytoplasm"/>
    <property type="evidence" value="ECO:0007669"/>
    <property type="project" value="UniProtKB-SubCell"/>
</dbReference>
<dbReference type="InterPro" id="IPR035911">
    <property type="entry name" value="MurE/MurF_N"/>
</dbReference>
<dbReference type="GO" id="GO:0047480">
    <property type="term" value="F:UDP-N-acetylmuramoyl-tripeptide-D-alanyl-D-alanine ligase activity"/>
    <property type="evidence" value="ECO:0007669"/>
    <property type="project" value="UniProtKB-UniRule"/>
</dbReference>
<evidence type="ECO:0000313" key="16">
    <source>
        <dbReference type="Proteomes" id="UP000594042"/>
    </source>
</evidence>
<dbReference type="Gene3D" id="3.90.190.20">
    <property type="entry name" value="Mur ligase, C-terminal domain"/>
    <property type="match status" value="1"/>
</dbReference>
<dbReference type="EMBL" id="AP023322">
    <property type="protein sequence ID" value="BCI63269.1"/>
    <property type="molecule type" value="Genomic_DNA"/>
</dbReference>
<gene>
    <name evidence="10 15" type="primary">murF</name>
    <name evidence="15" type="ORF">Cop2CBH44_16220</name>
</gene>
<dbReference type="InterPro" id="IPR005863">
    <property type="entry name" value="UDP-N-AcMur_synth"/>
</dbReference>
<dbReference type="GO" id="GO:0051301">
    <property type="term" value="P:cell division"/>
    <property type="evidence" value="ECO:0007669"/>
    <property type="project" value="UniProtKB-KW"/>
</dbReference>
<dbReference type="GO" id="GO:0005524">
    <property type="term" value="F:ATP binding"/>
    <property type="evidence" value="ECO:0007669"/>
    <property type="project" value="UniProtKB-UniRule"/>
</dbReference>
<dbReference type="SUPFAM" id="SSF63418">
    <property type="entry name" value="MurE/MurF N-terminal domain"/>
    <property type="match status" value="1"/>
</dbReference>
<evidence type="ECO:0000256" key="9">
    <source>
        <dbReference type="ARBA" id="ARBA00023316"/>
    </source>
</evidence>
<feature type="binding site" evidence="10">
    <location>
        <begin position="98"/>
        <end position="104"/>
    </location>
    <ligand>
        <name>ATP</name>
        <dbReference type="ChEBI" id="CHEBI:30616"/>
    </ligand>
</feature>
<dbReference type="Pfam" id="PF08245">
    <property type="entry name" value="Mur_ligase_M"/>
    <property type="match status" value="1"/>
</dbReference>
<keyword evidence="3 10" id="KW-0132">Cell division</keyword>
<evidence type="ECO:0000256" key="5">
    <source>
        <dbReference type="ARBA" id="ARBA00022840"/>
    </source>
</evidence>
<name>A0A7G1HU38_9BACT</name>
<feature type="domain" description="Mur ligase N-terminal catalytic" evidence="12">
    <location>
        <begin position="16"/>
        <end position="82"/>
    </location>
</feature>
<dbReference type="RefSeq" id="WP_021932005.1">
    <property type="nucleotide sequence ID" value="NZ_AP023322.1"/>
</dbReference>
<proteinExistence type="inferred from homology"/>
<dbReference type="Proteomes" id="UP000594042">
    <property type="component" value="Chromosome"/>
</dbReference>
<dbReference type="HAMAP" id="MF_02019">
    <property type="entry name" value="MurF"/>
    <property type="match status" value="1"/>
</dbReference>
<reference evidence="16" key="1">
    <citation type="submission" date="2020-07" db="EMBL/GenBank/DDBJ databases">
        <title>Complete genome sequencing of Coprobacter sp. strain 2CBH44.</title>
        <authorList>
            <person name="Sakamoto M."/>
            <person name="Murakami T."/>
            <person name="Mori H."/>
        </authorList>
    </citation>
    <scope>NUCLEOTIDE SEQUENCE [LARGE SCALE GENOMIC DNA]</scope>
    <source>
        <strain evidence="16">2CBH44</strain>
    </source>
</reference>
<dbReference type="PANTHER" id="PTHR43024:SF1">
    <property type="entry name" value="UDP-N-ACETYLMURAMOYL-TRIPEPTIDE--D-ALANYL-D-ALANINE LIGASE"/>
    <property type="match status" value="1"/>
</dbReference>
<dbReference type="GO" id="GO:0008360">
    <property type="term" value="P:regulation of cell shape"/>
    <property type="evidence" value="ECO:0007669"/>
    <property type="project" value="UniProtKB-KW"/>
</dbReference>
<dbReference type="UniPathway" id="UPA00219"/>
<keyword evidence="8 10" id="KW-0131">Cell cycle</keyword>
<comment type="subcellular location">
    <subcellularLocation>
        <location evidence="10 11">Cytoplasm</location>
    </subcellularLocation>
</comment>
<dbReference type="GO" id="GO:0009252">
    <property type="term" value="P:peptidoglycan biosynthetic process"/>
    <property type="evidence" value="ECO:0007669"/>
    <property type="project" value="UniProtKB-UniRule"/>
</dbReference>
<dbReference type="Pfam" id="PF01225">
    <property type="entry name" value="Mur_ligase"/>
    <property type="match status" value="1"/>
</dbReference>
<evidence type="ECO:0000259" key="13">
    <source>
        <dbReference type="Pfam" id="PF02875"/>
    </source>
</evidence>
<comment type="pathway">
    <text evidence="10 11">Cell wall biogenesis; peptidoglycan biosynthesis.</text>
</comment>
<dbReference type="PANTHER" id="PTHR43024">
    <property type="entry name" value="UDP-N-ACETYLMURAMOYL-TRIPEPTIDE--D-ALANYL-D-ALANINE LIGASE"/>
    <property type="match status" value="1"/>
</dbReference>
<evidence type="ECO:0000256" key="4">
    <source>
        <dbReference type="ARBA" id="ARBA00022741"/>
    </source>
</evidence>
<keyword evidence="1 10" id="KW-0963">Cytoplasm</keyword>
<dbReference type="AlphaFoldDB" id="A0A7G1HU38"/>
<dbReference type="Gene3D" id="3.40.1390.10">
    <property type="entry name" value="MurE/MurF, N-terminal domain"/>
    <property type="match status" value="1"/>
</dbReference>
<keyword evidence="7 10" id="KW-0573">Peptidoglycan synthesis</keyword>
<accession>A0A7G1HU38</accession>
<protein>
    <recommendedName>
        <fullName evidence="10 11">UDP-N-acetylmuramoyl-tripeptide--D-alanyl-D-alanine ligase</fullName>
        <ecNumber evidence="10 11">6.3.2.10</ecNumber>
    </recommendedName>
    <alternativeName>
        <fullName evidence="10">D-alanyl-D-alanine-adding enzyme</fullName>
    </alternativeName>
</protein>
<evidence type="ECO:0000256" key="8">
    <source>
        <dbReference type="ARBA" id="ARBA00023306"/>
    </source>
</evidence>
<dbReference type="InterPro" id="IPR036565">
    <property type="entry name" value="Mur-like_cat_sf"/>
</dbReference>
<keyword evidence="2 10" id="KW-0436">Ligase</keyword>
<dbReference type="NCBIfam" id="TIGR01143">
    <property type="entry name" value="murF"/>
    <property type="match status" value="1"/>
</dbReference>
<dbReference type="InterPro" id="IPR036615">
    <property type="entry name" value="Mur_ligase_C_dom_sf"/>
</dbReference>
<dbReference type="SUPFAM" id="SSF53244">
    <property type="entry name" value="MurD-like peptide ligases, peptide-binding domain"/>
    <property type="match status" value="1"/>
</dbReference>
<keyword evidence="4 10" id="KW-0547">Nucleotide-binding</keyword>
<keyword evidence="9 10" id="KW-0961">Cell wall biogenesis/degradation</keyword>
<evidence type="ECO:0000259" key="14">
    <source>
        <dbReference type="Pfam" id="PF08245"/>
    </source>
</evidence>
<feature type="domain" description="Mur ligase central" evidence="14">
    <location>
        <begin position="96"/>
        <end position="280"/>
    </location>
</feature>
<dbReference type="InterPro" id="IPR004101">
    <property type="entry name" value="Mur_ligase_C"/>
</dbReference>
<keyword evidence="6 10" id="KW-0133">Cell shape</keyword>
<dbReference type="Gene3D" id="3.40.1190.10">
    <property type="entry name" value="Mur-like, catalytic domain"/>
    <property type="match status" value="1"/>
</dbReference>
<evidence type="ECO:0000256" key="1">
    <source>
        <dbReference type="ARBA" id="ARBA00022490"/>
    </source>
</evidence>
<feature type="domain" description="Mur ligase C-terminal" evidence="13">
    <location>
        <begin position="303"/>
        <end position="417"/>
    </location>
</feature>
<dbReference type="EC" id="6.3.2.10" evidence="10 11"/>
<evidence type="ECO:0000256" key="11">
    <source>
        <dbReference type="RuleBase" id="RU004136"/>
    </source>
</evidence>
<evidence type="ECO:0000256" key="7">
    <source>
        <dbReference type="ARBA" id="ARBA00022984"/>
    </source>
</evidence>
<comment type="function">
    <text evidence="10 11">Involved in cell wall formation. Catalyzes the final step in the synthesis of UDP-N-acetylmuramoyl-pentapeptide, the precursor of murein.</text>
</comment>